<keyword evidence="1" id="KW-0812">Transmembrane</keyword>
<proteinExistence type="predicted"/>
<dbReference type="EMBL" id="FQUC01000003">
    <property type="protein sequence ID" value="SHF08012.1"/>
    <property type="molecule type" value="Genomic_DNA"/>
</dbReference>
<protein>
    <submittedName>
        <fullName evidence="2">Uncharacterized protein</fullName>
    </submittedName>
</protein>
<dbReference type="STRING" id="1346286.SAMN05444362_103241"/>
<organism evidence="2 3">
    <name type="scientific">Dysgonomonas macrotermitis</name>
    <dbReference type="NCBI Taxonomy" id="1346286"/>
    <lineage>
        <taxon>Bacteria</taxon>
        <taxon>Pseudomonadati</taxon>
        <taxon>Bacteroidota</taxon>
        <taxon>Bacteroidia</taxon>
        <taxon>Bacteroidales</taxon>
        <taxon>Dysgonomonadaceae</taxon>
        <taxon>Dysgonomonas</taxon>
    </lineage>
</organism>
<feature type="transmembrane region" description="Helical" evidence="1">
    <location>
        <begin position="45"/>
        <end position="66"/>
    </location>
</feature>
<gene>
    <name evidence="2" type="ORF">SAMN05444362_103241</name>
</gene>
<dbReference type="Proteomes" id="UP000184480">
    <property type="component" value="Unassembled WGS sequence"/>
</dbReference>
<keyword evidence="1" id="KW-1133">Transmembrane helix</keyword>
<accession>A0A1M4YR73</accession>
<dbReference type="AlphaFoldDB" id="A0A1M4YR73"/>
<dbReference type="OrthoDB" id="1121419at2"/>
<reference evidence="3" key="1">
    <citation type="submission" date="2016-11" db="EMBL/GenBank/DDBJ databases">
        <authorList>
            <person name="Varghese N."/>
            <person name="Submissions S."/>
        </authorList>
    </citation>
    <scope>NUCLEOTIDE SEQUENCE [LARGE SCALE GENOMIC DNA]</scope>
    <source>
        <strain evidence="3">DSM 27370</strain>
    </source>
</reference>
<name>A0A1M4YR73_9BACT</name>
<keyword evidence="3" id="KW-1185">Reference proteome</keyword>
<sequence>MLNDNDKRNPFRVPENYFENFNLEIMDKLPEKAPSVKKVPLWRSITTWSAAAAVFVAVSLVGINYLESNSSHPTSIESGSTTDTTASLENDYYDFIEEEATLLAYKDSFYE</sequence>
<dbReference type="RefSeq" id="WP_062177705.1">
    <property type="nucleotide sequence ID" value="NZ_BBXL01000003.1"/>
</dbReference>
<evidence type="ECO:0000313" key="3">
    <source>
        <dbReference type="Proteomes" id="UP000184480"/>
    </source>
</evidence>
<evidence type="ECO:0000256" key="1">
    <source>
        <dbReference type="SAM" id="Phobius"/>
    </source>
</evidence>
<keyword evidence="1" id="KW-0472">Membrane</keyword>
<evidence type="ECO:0000313" key="2">
    <source>
        <dbReference type="EMBL" id="SHF08012.1"/>
    </source>
</evidence>